<organism evidence="5 6">
    <name type="scientific">Tuber aestivum</name>
    <name type="common">summer truffle</name>
    <dbReference type="NCBI Taxonomy" id="59557"/>
    <lineage>
        <taxon>Eukaryota</taxon>
        <taxon>Fungi</taxon>
        <taxon>Dikarya</taxon>
        <taxon>Ascomycota</taxon>
        <taxon>Pezizomycotina</taxon>
        <taxon>Pezizomycetes</taxon>
        <taxon>Pezizales</taxon>
        <taxon>Tuberaceae</taxon>
        <taxon>Tuber</taxon>
    </lineage>
</organism>
<dbReference type="InterPro" id="IPR054471">
    <property type="entry name" value="GPIID_WHD"/>
</dbReference>
<evidence type="ECO:0000259" key="3">
    <source>
        <dbReference type="Pfam" id="PF22939"/>
    </source>
</evidence>
<keyword evidence="1" id="KW-0677">Repeat</keyword>
<dbReference type="InterPro" id="IPR002110">
    <property type="entry name" value="Ankyrin_rpt"/>
</dbReference>
<dbReference type="InterPro" id="IPR027417">
    <property type="entry name" value="P-loop_NTPase"/>
</dbReference>
<reference evidence="5" key="1">
    <citation type="submission" date="2015-10" db="EMBL/GenBank/DDBJ databases">
        <authorList>
            <person name="Regsiter A."/>
            <person name="william w."/>
        </authorList>
    </citation>
    <scope>NUCLEOTIDE SEQUENCE</scope>
    <source>
        <strain evidence="5">Montdore</strain>
    </source>
</reference>
<keyword evidence="6" id="KW-1185">Reference proteome</keyword>
<sequence length="576" mass="62563">ILSWISPLESWKRHRDVVGTRVKGIGEWVLKTGQFQAWRRGGSDETGGRILFCHGAPGAGKTFICSLVIDTLCDGTAGPNVAVGCLYCDYRGQKEQTAEVMIGSLLRQFVTGLPEIPEAIKQAFREAKKHLGGRPLELVKTIELFQVVLGHFQRVFICVDALDEIVAEYGAPFLRSLRQILDRSPNVRLFLTARPHIQSKVEGHIPLNGGIIAVRPLCSDIENFLAAKLDTDPCPEAMDDDLRSEIMTKIPGEASEVNAYTATLQRIKGQNGALARIGTSALMWISLAERPLLVDELCHALAMEVGSPNIDAEMIPPIQTVVASCMGLVTTDPASSTVRLVHATLEEYLRSHHENLFQNAHSTITEVCLSYMSIQSVRELPPDLTTGPPEFPLLGYASCYWGGHARKELAASVSQLALRILDQYPQHAAANIFLQNGGSPRVWSCFNSEGFSGLHYVSYWGIDELVEKMVSTDQANLNKGDSWGRTPLILAAARGNEGVVRSLINCAGLDPNCADEDGRTPLNQASANGHEGVVTMLLNCTRVSPDSATGAGGTPLHQASANGHEGVVRMLLSRDD</sequence>
<dbReference type="SUPFAM" id="SSF48403">
    <property type="entry name" value="Ankyrin repeat"/>
    <property type="match status" value="1"/>
</dbReference>
<feature type="domain" description="GPI inositol-deacylase winged helix" evidence="3">
    <location>
        <begin position="278"/>
        <end position="352"/>
    </location>
</feature>
<dbReference type="Pfam" id="PF12796">
    <property type="entry name" value="Ank_2"/>
    <property type="match status" value="1"/>
</dbReference>
<keyword evidence="2" id="KW-0040">ANK repeat</keyword>
<evidence type="ECO:0000313" key="6">
    <source>
        <dbReference type="Proteomes" id="UP001412239"/>
    </source>
</evidence>
<dbReference type="EMBL" id="LN891067">
    <property type="protein sequence ID" value="CUS09866.1"/>
    <property type="molecule type" value="Genomic_DNA"/>
</dbReference>
<dbReference type="Pfam" id="PF24883">
    <property type="entry name" value="NPHP3_N"/>
    <property type="match status" value="1"/>
</dbReference>
<evidence type="ECO:0000256" key="2">
    <source>
        <dbReference type="PROSITE-ProRule" id="PRU00023"/>
    </source>
</evidence>
<dbReference type="InterPro" id="IPR056884">
    <property type="entry name" value="NPHP3-like_N"/>
</dbReference>
<dbReference type="AlphaFoldDB" id="A0A292PQQ8"/>
<protein>
    <submittedName>
        <fullName evidence="5">Uncharacterized protein</fullName>
    </submittedName>
</protein>
<evidence type="ECO:0000256" key="1">
    <source>
        <dbReference type="ARBA" id="ARBA00022737"/>
    </source>
</evidence>
<accession>A0A292PQQ8</accession>
<dbReference type="PROSITE" id="PS50297">
    <property type="entry name" value="ANK_REP_REGION"/>
    <property type="match status" value="2"/>
</dbReference>
<proteinExistence type="predicted"/>
<dbReference type="PROSITE" id="PS50088">
    <property type="entry name" value="ANK_REPEAT"/>
    <property type="match status" value="2"/>
</dbReference>
<dbReference type="Gene3D" id="3.40.50.300">
    <property type="entry name" value="P-loop containing nucleotide triphosphate hydrolases"/>
    <property type="match status" value="1"/>
</dbReference>
<dbReference type="Pfam" id="PF22939">
    <property type="entry name" value="WHD_GPIID"/>
    <property type="match status" value="1"/>
</dbReference>
<feature type="repeat" description="ANK" evidence="2">
    <location>
        <begin position="517"/>
        <end position="539"/>
    </location>
</feature>
<name>A0A292PQQ8_9PEZI</name>
<dbReference type="PANTHER" id="PTHR10039">
    <property type="entry name" value="AMELOGENIN"/>
    <property type="match status" value="1"/>
</dbReference>
<feature type="non-terminal residue" evidence="5">
    <location>
        <position position="576"/>
    </location>
</feature>
<evidence type="ECO:0000313" key="5">
    <source>
        <dbReference type="EMBL" id="CUS09866.1"/>
    </source>
</evidence>
<dbReference type="SMART" id="SM00248">
    <property type="entry name" value="ANK"/>
    <property type="match status" value="4"/>
</dbReference>
<dbReference type="SUPFAM" id="SSF52540">
    <property type="entry name" value="P-loop containing nucleoside triphosphate hydrolases"/>
    <property type="match status" value="1"/>
</dbReference>
<gene>
    <name evidence="5" type="ORF">GSTUAT00006056001</name>
</gene>
<feature type="repeat" description="ANK" evidence="2">
    <location>
        <begin position="551"/>
        <end position="576"/>
    </location>
</feature>
<dbReference type="PANTHER" id="PTHR10039:SF16">
    <property type="entry name" value="GPI INOSITOL-DEACYLASE"/>
    <property type="match status" value="1"/>
</dbReference>
<evidence type="ECO:0000259" key="4">
    <source>
        <dbReference type="Pfam" id="PF24883"/>
    </source>
</evidence>
<feature type="non-terminal residue" evidence="5">
    <location>
        <position position="1"/>
    </location>
</feature>
<dbReference type="InterPro" id="IPR036770">
    <property type="entry name" value="Ankyrin_rpt-contain_sf"/>
</dbReference>
<dbReference type="Pfam" id="PF00023">
    <property type="entry name" value="Ank"/>
    <property type="match status" value="1"/>
</dbReference>
<dbReference type="Proteomes" id="UP001412239">
    <property type="component" value="Unassembled WGS sequence"/>
</dbReference>
<feature type="domain" description="Nephrocystin 3-like N-terminal" evidence="4">
    <location>
        <begin position="24"/>
        <end position="194"/>
    </location>
</feature>
<dbReference type="Gene3D" id="1.25.40.20">
    <property type="entry name" value="Ankyrin repeat-containing domain"/>
    <property type="match status" value="1"/>
</dbReference>